<dbReference type="Pfam" id="PF13704">
    <property type="entry name" value="Glyco_tranf_2_4"/>
    <property type="match status" value="1"/>
</dbReference>
<dbReference type="Proteomes" id="UP001556196">
    <property type="component" value="Unassembled WGS sequence"/>
</dbReference>
<proteinExistence type="predicted"/>
<sequence length="330" mass="37739">MKIGAISMIRNEADIVEAWVRHQLAMFDYTIVADHMSNDGTYEFLRAVASADDRLRVLRYPETAYDQDLVLNFLRRQVLLDAPDIEWMFICDADEFLDYPSRENLISALSAVESYDLLTFQWQNCYPGATSPSMLSTTQVFMAKRLSTFGKVALRRNIAADWEYLIPKGGHRLHHRLMGSINGFGFGAMLHVPIRSANQIWNKVIAGCESYLHNPGYGGREGIHWFDLLNYMLENPKSRAALPTLVHEYGMPRSKVDLSQVDEHFDDTTLRIASGPLPELVREACEYRSQASHLVDLDRLLNVIRLDRGRFLRRENLQPGTLAQLRFDAA</sequence>
<gene>
    <name evidence="1" type="ORF">ABUE31_21700</name>
</gene>
<comment type="caution">
    <text evidence="1">The sequence shown here is derived from an EMBL/GenBank/DDBJ whole genome shotgun (WGS) entry which is preliminary data.</text>
</comment>
<reference evidence="1 2" key="1">
    <citation type="submission" date="2024-06" db="EMBL/GenBank/DDBJ databases">
        <authorList>
            <person name="Tuo L."/>
        </authorList>
    </citation>
    <scope>NUCLEOTIDE SEQUENCE [LARGE SCALE GENOMIC DNA]</scope>
    <source>
        <strain evidence="1 2">ZMM04-5</strain>
    </source>
</reference>
<protein>
    <submittedName>
        <fullName evidence="1">Glycosyltransferase family 2 protein</fullName>
        <ecNumber evidence="1">2.4.-.-</ecNumber>
    </submittedName>
</protein>
<dbReference type="SUPFAM" id="SSF53448">
    <property type="entry name" value="Nucleotide-diphospho-sugar transferases"/>
    <property type="match status" value="1"/>
</dbReference>
<dbReference type="EMBL" id="JBFOCI010000009">
    <property type="protein sequence ID" value="MEW9808614.1"/>
    <property type="molecule type" value="Genomic_DNA"/>
</dbReference>
<organism evidence="1 2">
    <name type="scientific">Mesorhizobium marinum</name>
    <dbReference type="NCBI Taxonomy" id="3228790"/>
    <lineage>
        <taxon>Bacteria</taxon>
        <taxon>Pseudomonadati</taxon>
        <taxon>Pseudomonadota</taxon>
        <taxon>Alphaproteobacteria</taxon>
        <taxon>Hyphomicrobiales</taxon>
        <taxon>Phyllobacteriaceae</taxon>
        <taxon>Mesorhizobium</taxon>
    </lineage>
</organism>
<dbReference type="RefSeq" id="WP_367725847.1">
    <property type="nucleotide sequence ID" value="NZ_JBFOCH010000096.1"/>
</dbReference>
<keyword evidence="1" id="KW-0808">Transferase</keyword>
<dbReference type="GO" id="GO:0016757">
    <property type="term" value="F:glycosyltransferase activity"/>
    <property type="evidence" value="ECO:0007669"/>
    <property type="project" value="UniProtKB-KW"/>
</dbReference>
<evidence type="ECO:0000313" key="2">
    <source>
        <dbReference type="Proteomes" id="UP001556196"/>
    </source>
</evidence>
<accession>A0ABV3R5J8</accession>
<keyword evidence="1" id="KW-0328">Glycosyltransferase</keyword>
<name>A0ABV3R5J8_9HYPH</name>
<evidence type="ECO:0000313" key="1">
    <source>
        <dbReference type="EMBL" id="MEW9808614.1"/>
    </source>
</evidence>
<keyword evidence="2" id="KW-1185">Reference proteome</keyword>
<dbReference type="InterPro" id="IPR029044">
    <property type="entry name" value="Nucleotide-diphossugar_trans"/>
</dbReference>
<dbReference type="EC" id="2.4.-.-" evidence="1"/>